<dbReference type="AlphaFoldDB" id="A0A4V2K2A3"/>
<proteinExistence type="predicted"/>
<feature type="transmembrane region" description="Helical" evidence="6">
    <location>
        <begin position="133"/>
        <end position="153"/>
    </location>
</feature>
<evidence type="ECO:0000313" key="7">
    <source>
        <dbReference type="EMBL" id="TBU35893.1"/>
    </source>
</evidence>
<dbReference type="EMBL" id="ML143386">
    <property type="protein sequence ID" value="TBU35893.1"/>
    <property type="molecule type" value="Genomic_DNA"/>
</dbReference>
<dbReference type="Pfam" id="PF13520">
    <property type="entry name" value="AA_permease_2"/>
    <property type="match status" value="1"/>
</dbReference>
<keyword evidence="4 6" id="KW-0472">Membrane</keyword>
<keyword evidence="3 6" id="KW-1133">Transmembrane helix</keyword>
<protein>
    <submittedName>
        <fullName evidence="7">L-methionine transporter</fullName>
    </submittedName>
</protein>
<dbReference type="Gene3D" id="1.20.1740.10">
    <property type="entry name" value="Amino acid/polyamine transporter I"/>
    <property type="match status" value="1"/>
</dbReference>
<feature type="transmembrane region" description="Helical" evidence="6">
    <location>
        <begin position="250"/>
        <end position="274"/>
    </location>
</feature>
<evidence type="ECO:0000256" key="4">
    <source>
        <dbReference type="ARBA" id="ARBA00023136"/>
    </source>
</evidence>
<feature type="transmembrane region" description="Helical" evidence="6">
    <location>
        <begin position="332"/>
        <end position="353"/>
    </location>
</feature>
<evidence type="ECO:0000256" key="1">
    <source>
        <dbReference type="ARBA" id="ARBA00004141"/>
    </source>
</evidence>
<accession>A0A4V2K2A3</accession>
<feature type="transmembrane region" description="Helical" evidence="6">
    <location>
        <begin position="455"/>
        <end position="476"/>
    </location>
</feature>
<dbReference type="InterPro" id="IPR002293">
    <property type="entry name" value="AA/rel_permease1"/>
</dbReference>
<dbReference type="GO" id="GO:0015179">
    <property type="term" value="F:L-amino acid transmembrane transporter activity"/>
    <property type="evidence" value="ECO:0007669"/>
    <property type="project" value="TreeGrafter"/>
</dbReference>
<dbReference type="PANTHER" id="PTHR11785">
    <property type="entry name" value="AMINO ACID TRANSPORTER"/>
    <property type="match status" value="1"/>
</dbReference>
<feature type="transmembrane region" description="Helical" evidence="6">
    <location>
        <begin position="373"/>
        <end position="394"/>
    </location>
</feature>
<evidence type="ECO:0000256" key="6">
    <source>
        <dbReference type="SAM" id="Phobius"/>
    </source>
</evidence>
<evidence type="ECO:0000256" key="2">
    <source>
        <dbReference type="ARBA" id="ARBA00022692"/>
    </source>
</evidence>
<dbReference type="Proteomes" id="UP000292957">
    <property type="component" value="Unassembled WGS sequence"/>
</dbReference>
<feature type="transmembrane region" description="Helical" evidence="6">
    <location>
        <begin position="174"/>
        <end position="200"/>
    </location>
</feature>
<feature type="transmembrane region" description="Helical" evidence="6">
    <location>
        <begin position="514"/>
        <end position="531"/>
    </location>
</feature>
<comment type="subcellular location">
    <subcellularLocation>
        <location evidence="1">Membrane</location>
        <topology evidence="1">Multi-pass membrane protein</topology>
    </subcellularLocation>
</comment>
<reference evidence="7" key="1">
    <citation type="submission" date="2019-01" db="EMBL/GenBank/DDBJ databases">
        <title>Draft genome sequences of three monokaryotic isolates of the white-rot basidiomycete fungus Dichomitus squalens.</title>
        <authorList>
            <consortium name="DOE Joint Genome Institute"/>
            <person name="Lopez S.C."/>
            <person name="Andreopoulos B."/>
            <person name="Pangilinan J."/>
            <person name="Lipzen A."/>
            <person name="Riley R."/>
            <person name="Ahrendt S."/>
            <person name="Ng V."/>
            <person name="Barry K."/>
            <person name="Daum C."/>
            <person name="Grigoriev I.V."/>
            <person name="Hilden K.S."/>
            <person name="Makela M.R."/>
            <person name="de Vries R.P."/>
        </authorList>
    </citation>
    <scope>NUCLEOTIDE SEQUENCE [LARGE SCALE GENOMIC DNA]</scope>
    <source>
        <strain evidence="7">OM18370.1</strain>
    </source>
</reference>
<organism evidence="7">
    <name type="scientific">Dichomitus squalens</name>
    <dbReference type="NCBI Taxonomy" id="114155"/>
    <lineage>
        <taxon>Eukaryota</taxon>
        <taxon>Fungi</taxon>
        <taxon>Dikarya</taxon>
        <taxon>Basidiomycota</taxon>
        <taxon>Agaricomycotina</taxon>
        <taxon>Agaricomycetes</taxon>
        <taxon>Polyporales</taxon>
        <taxon>Polyporaceae</taxon>
        <taxon>Dichomitus</taxon>
    </lineage>
</organism>
<feature type="transmembrane region" description="Helical" evidence="6">
    <location>
        <begin position="220"/>
        <end position="243"/>
    </location>
</feature>
<gene>
    <name evidence="7" type="ORF">BD311DRAFT_744798</name>
</gene>
<feature type="transmembrane region" description="Helical" evidence="6">
    <location>
        <begin position="429"/>
        <end position="449"/>
    </location>
</feature>
<evidence type="ECO:0000256" key="3">
    <source>
        <dbReference type="ARBA" id="ARBA00022989"/>
    </source>
</evidence>
<dbReference type="FunFam" id="1.20.1740.10:FF:000042">
    <property type="entry name" value="Similar to amino acid transporter"/>
    <property type="match status" value="1"/>
</dbReference>
<dbReference type="OrthoDB" id="5982228at2759"/>
<dbReference type="InterPro" id="IPR050598">
    <property type="entry name" value="AminoAcid_Transporter"/>
</dbReference>
<keyword evidence="2 6" id="KW-0812">Transmembrane</keyword>
<dbReference type="PANTHER" id="PTHR11785:SF512">
    <property type="entry name" value="SOBREMESA, ISOFORM B"/>
    <property type="match status" value="1"/>
</dbReference>
<feature type="region of interest" description="Disordered" evidence="5">
    <location>
        <begin position="1"/>
        <end position="40"/>
    </location>
</feature>
<feature type="transmembrane region" description="Helical" evidence="6">
    <location>
        <begin position="99"/>
        <end position="121"/>
    </location>
</feature>
<name>A0A4V2K2A3_9APHY</name>
<sequence>MTPTANATLLDNLKSPRSATSQIYSPSIRSTRLSEDSDDSLRDLELSEGPLLAETSRPFRGRSYSVTGFDFQQDLLPLSASVSEPEDVHLESNEKRLGLVNGIALIVGLQIGSGIFSSPGVVLANTQSVGASLLVWFAAGILAWTGASSFAELGSSIPVNGGAQAYLQYSYGPLVSYLFAWTAISALKPGGNAVISLIFSEYLNRLFWHTTRAEVSPDDIPQWAIKLTAVAAVLVVSIICVATPTLGSRAAVVFTTVKIVALTSITVLGLVQLARGKASTSLTEPPFEQSSTSPSAYALALYSSLWAFDGWDQANYVGGEMKRPEKNIPRAIHSSMAMVMALFILANIAYFAVLDKRTVSLSNTVALDFGRALFGPVGGAVFAAMVAFSCFGALNGSSFTTARLIYVAGKEGYLPALFGRHNSTLKTPFNAMCLQAGLTIAFILIGGGFRSLINFAVVASWAFYFLTVLGLVILRVKEPMLERPYKTWIITPLVFCAVCLFLLCMPVVAAPLEAMAVLAFVLAGIPVYYITQRQDGQPTAVQAFFSNLLARIRGRPDTSSGWQAVATEGDEQLEMRTPAR</sequence>
<feature type="compositionally biased region" description="Polar residues" evidence="5">
    <location>
        <begin position="1"/>
        <end position="31"/>
    </location>
</feature>
<evidence type="ECO:0000256" key="5">
    <source>
        <dbReference type="SAM" id="MobiDB-lite"/>
    </source>
</evidence>
<dbReference type="GO" id="GO:0016020">
    <property type="term" value="C:membrane"/>
    <property type="evidence" value="ECO:0007669"/>
    <property type="project" value="UniProtKB-SubCell"/>
</dbReference>
<feature type="transmembrane region" description="Helical" evidence="6">
    <location>
        <begin position="488"/>
        <end position="508"/>
    </location>
</feature>